<gene>
    <name evidence="1" type="ORF">GWI72_08535</name>
</gene>
<accession>A0A7X5F220</accession>
<dbReference type="Proteomes" id="UP000586722">
    <property type="component" value="Unassembled WGS sequence"/>
</dbReference>
<evidence type="ECO:0000313" key="1">
    <source>
        <dbReference type="EMBL" id="NBN78311.1"/>
    </source>
</evidence>
<reference evidence="2" key="1">
    <citation type="submission" date="2020-01" db="EMBL/GenBank/DDBJ databases">
        <authorList>
            <person name="Fang Y."/>
            <person name="Sun R."/>
            <person name="Nie L."/>
            <person name="He J."/>
            <person name="Hao L."/>
            <person name="Wang L."/>
            <person name="Su S."/>
            <person name="Lv E."/>
            <person name="Zhang Z."/>
            <person name="Xie R."/>
            <person name="Liu H."/>
        </authorList>
    </citation>
    <scope>NUCLEOTIDE SEQUENCE [LARGE SCALE GENOMIC DNA]</scope>
    <source>
        <strain evidence="2">XCT-53</strain>
    </source>
</reference>
<dbReference type="Pfam" id="PF00753">
    <property type="entry name" value="Lactamase_B"/>
    <property type="match status" value="1"/>
</dbReference>
<sequence length="325" mass="35243">MSKTTSGADTDSVTIAEVGRGCFALSRPGRPTVGVIRAEDSLVLVDAPPSRDDATPLLEALERLSDRPVKHLVLTHYHARRIMGAPALVPGEIIASDLTRRMIDERGRHDLDCEHAARLRVPQGPQRAAFAQGLPVHPTMTFASSLSLRLGSREVRLMHLGRGHTMGDVVVYVPDSGVMFAGDLLEPGGCPDTRDGHLADWLRTLERMRAFRANAVIAGSGPAIVGPTQVGEALTRTRDYLDTLLGTARACVVEELPLKEAHAAIRDAMDPRFGRLAFYEARMPFNVVRALEEARGQDLPQVWTAERDRHIFTELGSGAAASNAA</sequence>
<dbReference type="InterPro" id="IPR001279">
    <property type="entry name" value="Metallo-B-lactamas"/>
</dbReference>
<dbReference type="AlphaFoldDB" id="A0A7X5F220"/>
<organism evidence="1 2">
    <name type="scientific">Pannonibacter tanglangensis</name>
    <dbReference type="NCBI Taxonomy" id="2750084"/>
    <lineage>
        <taxon>Bacteria</taxon>
        <taxon>Pseudomonadati</taxon>
        <taxon>Pseudomonadota</taxon>
        <taxon>Alphaproteobacteria</taxon>
        <taxon>Hyphomicrobiales</taxon>
        <taxon>Stappiaceae</taxon>
        <taxon>Pannonibacter</taxon>
    </lineage>
</organism>
<dbReference type="InterPro" id="IPR036866">
    <property type="entry name" value="RibonucZ/Hydroxyglut_hydro"/>
</dbReference>
<keyword evidence="2" id="KW-1185">Reference proteome</keyword>
<dbReference type="Gene3D" id="3.60.15.10">
    <property type="entry name" value="Ribonuclease Z/Hydroxyacylglutathione hydrolase-like"/>
    <property type="match status" value="1"/>
</dbReference>
<dbReference type="PANTHER" id="PTHR42951:SF20">
    <property type="entry name" value="BETA LACTAMASE"/>
    <property type="match status" value="1"/>
</dbReference>
<dbReference type="SMART" id="SM00849">
    <property type="entry name" value="Lactamase_B"/>
    <property type="match status" value="1"/>
</dbReference>
<proteinExistence type="predicted"/>
<name>A0A7X5F220_9HYPH</name>
<dbReference type="SUPFAM" id="SSF56281">
    <property type="entry name" value="Metallo-hydrolase/oxidoreductase"/>
    <property type="match status" value="1"/>
</dbReference>
<dbReference type="RefSeq" id="WP_161673787.1">
    <property type="nucleotide sequence ID" value="NZ_JAABLP010000001.1"/>
</dbReference>
<dbReference type="PANTHER" id="PTHR42951">
    <property type="entry name" value="METALLO-BETA-LACTAMASE DOMAIN-CONTAINING"/>
    <property type="match status" value="1"/>
</dbReference>
<dbReference type="InterPro" id="IPR050855">
    <property type="entry name" value="NDM-1-like"/>
</dbReference>
<protein>
    <submittedName>
        <fullName evidence="1">MBL fold metallo-hydrolase</fullName>
    </submittedName>
</protein>
<dbReference type="CDD" id="cd16282">
    <property type="entry name" value="metallo-hydrolase-like_MBL-fold"/>
    <property type="match status" value="1"/>
</dbReference>
<comment type="caution">
    <text evidence="1">The sequence shown here is derived from an EMBL/GenBank/DDBJ whole genome shotgun (WGS) entry which is preliminary data.</text>
</comment>
<dbReference type="EMBL" id="JAABLQ010000001">
    <property type="protein sequence ID" value="NBN78311.1"/>
    <property type="molecule type" value="Genomic_DNA"/>
</dbReference>
<evidence type="ECO:0000313" key="2">
    <source>
        <dbReference type="Proteomes" id="UP000586722"/>
    </source>
</evidence>